<dbReference type="Gene3D" id="3.40.630.30">
    <property type="match status" value="1"/>
</dbReference>
<dbReference type="EMBL" id="NGJT01000011">
    <property type="protein sequence ID" value="RST93583.1"/>
    <property type="molecule type" value="Genomic_DNA"/>
</dbReference>
<sequence length="144" mass="16417">MSQLFHTEDLNSTVYHDAKTIRLNVFVKEQHVPESIEIANEDQAIHCVLYDDNQHALGTVRLLPIDSTSMKVQRMAVEKEARGSGVGKQLMMYAEEVAKQYHTSTLILGAQLHAFDFYQSLGYEPFGDTYLEANIEHQNMKKTI</sequence>
<organism evidence="2 3">
    <name type="scientific">Vagococcus bubulae</name>
    <dbReference type="NCBI Taxonomy" id="1977868"/>
    <lineage>
        <taxon>Bacteria</taxon>
        <taxon>Bacillati</taxon>
        <taxon>Bacillota</taxon>
        <taxon>Bacilli</taxon>
        <taxon>Lactobacillales</taxon>
        <taxon>Enterococcaceae</taxon>
        <taxon>Vagococcus</taxon>
    </lineage>
</organism>
<reference evidence="2 3" key="1">
    <citation type="submission" date="2017-05" db="EMBL/GenBank/DDBJ databases">
        <title>Vagococcus spp. assemblies.</title>
        <authorList>
            <person name="Gulvik C.A."/>
        </authorList>
    </citation>
    <scope>NUCLEOTIDE SEQUENCE [LARGE SCALE GENOMIC DNA]</scope>
    <source>
        <strain evidence="2 3">SS1994</strain>
    </source>
</reference>
<evidence type="ECO:0000259" key="1">
    <source>
        <dbReference type="PROSITE" id="PS51186"/>
    </source>
</evidence>
<dbReference type="OrthoDB" id="9796171at2"/>
<dbReference type="PROSITE" id="PS51186">
    <property type="entry name" value="GNAT"/>
    <property type="match status" value="1"/>
</dbReference>
<protein>
    <recommendedName>
        <fullName evidence="1">N-acetyltransferase domain-containing protein</fullName>
    </recommendedName>
</protein>
<dbReference type="InterPro" id="IPR000182">
    <property type="entry name" value="GNAT_dom"/>
</dbReference>
<dbReference type="Pfam" id="PF13673">
    <property type="entry name" value="Acetyltransf_10"/>
    <property type="match status" value="1"/>
</dbReference>
<keyword evidence="3" id="KW-1185">Reference proteome</keyword>
<dbReference type="CDD" id="cd04301">
    <property type="entry name" value="NAT_SF"/>
    <property type="match status" value="1"/>
</dbReference>
<dbReference type="PANTHER" id="PTHR13355">
    <property type="entry name" value="GLUCOSAMINE 6-PHOSPHATE N-ACETYLTRANSFERASE"/>
    <property type="match status" value="1"/>
</dbReference>
<dbReference type="InterPro" id="IPR039143">
    <property type="entry name" value="GNPNAT1-like"/>
</dbReference>
<gene>
    <name evidence="2" type="ORF">CBF36_07090</name>
</gene>
<name>A0A429ZIS6_9ENTE</name>
<dbReference type="AlphaFoldDB" id="A0A429ZIS6"/>
<dbReference type="GO" id="GO:0004343">
    <property type="term" value="F:glucosamine 6-phosphate N-acetyltransferase activity"/>
    <property type="evidence" value="ECO:0007669"/>
    <property type="project" value="TreeGrafter"/>
</dbReference>
<dbReference type="SUPFAM" id="SSF55729">
    <property type="entry name" value="Acyl-CoA N-acyltransferases (Nat)"/>
    <property type="match status" value="1"/>
</dbReference>
<dbReference type="InterPro" id="IPR016181">
    <property type="entry name" value="Acyl_CoA_acyltransferase"/>
</dbReference>
<feature type="domain" description="N-acetyltransferase" evidence="1">
    <location>
        <begin position="5"/>
        <end position="144"/>
    </location>
</feature>
<evidence type="ECO:0000313" key="3">
    <source>
        <dbReference type="Proteomes" id="UP000288490"/>
    </source>
</evidence>
<dbReference type="PANTHER" id="PTHR13355:SF11">
    <property type="entry name" value="GLUCOSAMINE 6-PHOSPHATE N-ACETYLTRANSFERASE"/>
    <property type="match status" value="1"/>
</dbReference>
<dbReference type="RefSeq" id="WP_125957758.1">
    <property type="nucleotide sequence ID" value="NZ_JAQEJV010000013.1"/>
</dbReference>
<proteinExistence type="predicted"/>
<dbReference type="Proteomes" id="UP000288490">
    <property type="component" value="Unassembled WGS sequence"/>
</dbReference>
<accession>A0A429ZIS6</accession>
<evidence type="ECO:0000313" key="2">
    <source>
        <dbReference type="EMBL" id="RST93583.1"/>
    </source>
</evidence>
<comment type="caution">
    <text evidence="2">The sequence shown here is derived from an EMBL/GenBank/DDBJ whole genome shotgun (WGS) entry which is preliminary data.</text>
</comment>